<proteinExistence type="predicted"/>
<sequence>MKCEALPVHGSSKRKEQHLRPNGEEIQLWHGQFRRQEKWREVEIKELGVAKLKGTDTNNEHHMIKCNGKSRQNLSAWYVECMSIFLIQEENGVREEKPTLDIAPRQVQLLPEVGYRNIASIIETMVALLPLHPLSDCFWPRELIQRTPLIETIHHHRVIFPRHKNNPHCITVSLLTPE</sequence>
<organism evidence="2 3">
    <name type="scientific">Sphenostylis stenocarpa</name>
    <dbReference type="NCBI Taxonomy" id="92480"/>
    <lineage>
        <taxon>Eukaryota</taxon>
        <taxon>Viridiplantae</taxon>
        <taxon>Streptophyta</taxon>
        <taxon>Embryophyta</taxon>
        <taxon>Tracheophyta</taxon>
        <taxon>Spermatophyta</taxon>
        <taxon>Magnoliopsida</taxon>
        <taxon>eudicotyledons</taxon>
        <taxon>Gunneridae</taxon>
        <taxon>Pentapetalae</taxon>
        <taxon>rosids</taxon>
        <taxon>fabids</taxon>
        <taxon>Fabales</taxon>
        <taxon>Fabaceae</taxon>
        <taxon>Papilionoideae</taxon>
        <taxon>50 kb inversion clade</taxon>
        <taxon>NPAAA clade</taxon>
        <taxon>indigoferoid/millettioid clade</taxon>
        <taxon>Phaseoleae</taxon>
        <taxon>Sphenostylis</taxon>
    </lineage>
</organism>
<dbReference type="Proteomes" id="UP001189624">
    <property type="component" value="Chromosome 2"/>
</dbReference>
<name>A0AA86V8L7_9FABA</name>
<reference evidence="2" key="1">
    <citation type="submission" date="2023-10" db="EMBL/GenBank/DDBJ databases">
        <authorList>
            <person name="Domelevo Entfellner J.-B."/>
        </authorList>
    </citation>
    <scope>NUCLEOTIDE SEQUENCE</scope>
</reference>
<keyword evidence="3" id="KW-1185">Reference proteome</keyword>
<feature type="region of interest" description="Disordered" evidence="1">
    <location>
        <begin position="1"/>
        <end position="21"/>
    </location>
</feature>
<evidence type="ECO:0000256" key="1">
    <source>
        <dbReference type="SAM" id="MobiDB-lite"/>
    </source>
</evidence>
<evidence type="ECO:0000313" key="3">
    <source>
        <dbReference type="Proteomes" id="UP001189624"/>
    </source>
</evidence>
<accession>A0AA86V8L7</accession>
<dbReference type="EMBL" id="OY731399">
    <property type="protein sequence ID" value="CAJ1929544.1"/>
    <property type="molecule type" value="Genomic_DNA"/>
</dbReference>
<gene>
    <name evidence="2" type="ORF">AYBTSS11_LOCUS4491</name>
</gene>
<protein>
    <submittedName>
        <fullName evidence="2">Uncharacterized protein</fullName>
    </submittedName>
</protein>
<dbReference type="AlphaFoldDB" id="A0AA86V8L7"/>
<dbReference type="Gramene" id="rna-AYBTSS11_LOCUS4491">
    <property type="protein sequence ID" value="CAJ1929544.1"/>
    <property type="gene ID" value="gene-AYBTSS11_LOCUS4491"/>
</dbReference>
<evidence type="ECO:0000313" key="2">
    <source>
        <dbReference type="EMBL" id="CAJ1929544.1"/>
    </source>
</evidence>